<feature type="transmembrane region" description="Helical" evidence="8">
    <location>
        <begin position="210"/>
        <end position="228"/>
    </location>
</feature>
<dbReference type="Gene3D" id="1.20.1250.20">
    <property type="entry name" value="MFS general substrate transporter like domains"/>
    <property type="match status" value="2"/>
</dbReference>
<feature type="region of interest" description="Disordered" evidence="7">
    <location>
        <begin position="1"/>
        <end position="56"/>
    </location>
</feature>
<feature type="transmembrane region" description="Helical" evidence="8">
    <location>
        <begin position="535"/>
        <end position="557"/>
    </location>
</feature>
<dbReference type="PANTHER" id="PTHR19432:SF96">
    <property type="entry name" value="MAJOR FACILITATOR SUPERFAMILY (MFS) PROFILE DOMAIN-CONTAINING PROTEIN"/>
    <property type="match status" value="1"/>
</dbReference>
<evidence type="ECO:0000256" key="7">
    <source>
        <dbReference type="SAM" id="MobiDB-lite"/>
    </source>
</evidence>
<dbReference type="GeneID" id="100371013"/>
<dbReference type="RefSeq" id="XP_002737511.1">
    <property type="nucleotide sequence ID" value="XM_002737465.1"/>
</dbReference>
<keyword evidence="6" id="KW-0175">Coiled coil</keyword>
<keyword evidence="5 8" id="KW-0472">Membrane</keyword>
<keyword evidence="2" id="KW-0813">Transport</keyword>
<feature type="transmembrane region" description="Helical" evidence="8">
    <location>
        <begin position="318"/>
        <end position="341"/>
    </location>
</feature>
<feature type="transmembrane region" description="Helical" evidence="8">
    <location>
        <begin position="284"/>
        <end position="306"/>
    </location>
</feature>
<protein>
    <submittedName>
        <fullName evidence="10">Proton-associated sugar transporter A-like</fullName>
    </submittedName>
</protein>
<feature type="transmembrane region" description="Helical" evidence="8">
    <location>
        <begin position="681"/>
        <end position="703"/>
    </location>
</feature>
<evidence type="ECO:0000256" key="1">
    <source>
        <dbReference type="ARBA" id="ARBA00004141"/>
    </source>
</evidence>
<dbReference type="CDD" id="cd17313">
    <property type="entry name" value="MFS_SLC45_SUC"/>
    <property type="match status" value="1"/>
</dbReference>
<evidence type="ECO:0000256" key="3">
    <source>
        <dbReference type="ARBA" id="ARBA00022692"/>
    </source>
</evidence>
<comment type="subcellular location">
    <subcellularLocation>
        <location evidence="1">Membrane</location>
        <topology evidence="1">Multi-pass membrane protein</topology>
    </subcellularLocation>
</comment>
<organism evidence="9 10">
    <name type="scientific">Saccoglossus kowalevskii</name>
    <name type="common">Acorn worm</name>
    <dbReference type="NCBI Taxonomy" id="10224"/>
    <lineage>
        <taxon>Eukaryota</taxon>
        <taxon>Metazoa</taxon>
        <taxon>Hemichordata</taxon>
        <taxon>Enteropneusta</taxon>
        <taxon>Harrimaniidae</taxon>
        <taxon>Saccoglossus</taxon>
    </lineage>
</organism>
<keyword evidence="4 8" id="KW-1133">Transmembrane helix</keyword>
<feature type="transmembrane region" description="Helical" evidence="8">
    <location>
        <begin position="710"/>
        <end position="733"/>
    </location>
</feature>
<dbReference type="Gene3D" id="1.20.5.170">
    <property type="match status" value="1"/>
</dbReference>
<gene>
    <name evidence="10" type="primary">LOC100371013</name>
</gene>
<evidence type="ECO:0000256" key="2">
    <source>
        <dbReference type="ARBA" id="ARBA00022448"/>
    </source>
</evidence>
<feature type="transmembrane region" description="Helical" evidence="8">
    <location>
        <begin position="173"/>
        <end position="189"/>
    </location>
</feature>
<dbReference type="SUPFAM" id="SSF103473">
    <property type="entry name" value="MFS general substrate transporter"/>
    <property type="match status" value="1"/>
</dbReference>
<feature type="region of interest" description="Disordered" evidence="7">
    <location>
        <begin position="395"/>
        <end position="444"/>
    </location>
</feature>
<feature type="transmembrane region" description="Helical" evidence="8">
    <location>
        <begin position="609"/>
        <end position="628"/>
    </location>
</feature>
<evidence type="ECO:0000256" key="4">
    <source>
        <dbReference type="ARBA" id="ARBA00022989"/>
    </source>
</evidence>
<reference evidence="10" key="1">
    <citation type="submission" date="2025-08" db="UniProtKB">
        <authorList>
            <consortium name="RefSeq"/>
        </authorList>
    </citation>
    <scope>IDENTIFICATION</scope>
    <source>
        <tissue evidence="10">Testes</tissue>
    </source>
</reference>
<evidence type="ECO:0000313" key="9">
    <source>
        <dbReference type="Proteomes" id="UP000694865"/>
    </source>
</evidence>
<evidence type="ECO:0000313" key="10">
    <source>
        <dbReference type="RefSeq" id="XP_002737511.1"/>
    </source>
</evidence>
<feature type="transmembrane region" description="Helical" evidence="8">
    <location>
        <begin position="243"/>
        <end position="263"/>
    </location>
</feature>
<evidence type="ECO:0000256" key="6">
    <source>
        <dbReference type="SAM" id="Coils"/>
    </source>
</evidence>
<name>A0ABM0GUB3_SACKO</name>
<dbReference type="PANTHER" id="PTHR19432">
    <property type="entry name" value="SUGAR TRANSPORTER"/>
    <property type="match status" value="1"/>
</dbReference>
<evidence type="ECO:0000256" key="5">
    <source>
        <dbReference type="ARBA" id="ARBA00023136"/>
    </source>
</evidence>
<dbReference type="Pfam" id="PF13347">
    <property type="entry name" value="MFS_2"/>
    <property type="match status" value="1"/>
</dbReference>
<dbReference type="Proteomes" id="UP000694865">
    <property type="component" value="Unplaced"/>
</dbReference>
<evidence type="ECO:0000256" key="8">
    <source>
        <dbReference type="SAM" id="Phobius"/>
    </source>
</evidence>
<keyword evidence="3 8" id="KW-0812">Transmembrane</keyword>
<feature type="coiled-coil region" evidence="6">
    <location>
        <begin position="453"/>
        <end position="487"/>
    </location>
</feature>
<feature type="compositionally biased region" description="Basic residues" evidence="7">
    <location>
        <begin position="420"/>
        <end position="430"/>
    </location>
</feature>
<feature type="region of interest" description="Disordered" evidence="7">
    <location>
        <begin position="488"/>
        <end position="510"/>
    </location>
</feature>
<dbReference type="InterPro" id="IPR036259">
    <property type="entry name" value="MFS_trans_sf"/>
</dbReference>
<accession>A0ABM0GUB3</accession>
<keyword evidence="9" id="KW-1185">Reference proteome</keyword>
<feature type="compositionally biased region" description="Basic and acidic residues" evidence="7">
    <location>
        <begin position="22"/>
        <end position="34"/>
    </location>
</feature>
<feature type="transmembrane region" description="Helical" evidence="8">
    <location>
        <begin position="577"/>
        <end position="597"/>
    </location>
</feature>
<proteinExistence type="predicted"/>
<sequence length="753" mass="83045">MDTDEDDSRDDSPVFCRSQSHPGDDPCRQVERPHFLQLPGDKNAAKKRSLSLGHRTVKNALVRSKTPSGETKSSVLLPRRRRCKSLERPHRSSDNFVSPHLAQSAPTTSVILEWEESAATRSESEDSEDDEPPKRTMFELIMNNTLAFGIEYCYATETALVTPILLRIGLPDSLYSLTWFISPILGFIFQPVIGSTSDRCTCSWGRRRPFVFALCIGVMIGLTLLLNGNDIGKAITELQTDNVASIVLTIVGVVMLDFCADSSDSPARAYMIDVCNSDDLEKGLNLHAMLGGLGGGISYIMAGISWEKTKLGQLLGGHYRVVFIFNIIVCFVTFLPTLFSIKEIPLKSSSSALKATEESSLPTSIGPSSTYGSINQTPELIVEVNHYDRRNSYHGYTESEETPLPPRTLSDSDSDDDHSKKHVTRSRTRTRSSSSRTDSPEVKRTLVKIDKKVGKIESNVESMEHSVKNIERKVTDLESSIKSLQDFSTLPPVKETRRSSQHSSNSSDEPTSVWQLMKSIIFMPGILRRLCLNHFFGWFGVVSYLLFFTDFVGQVVYNGDPKAELNTTARDNYDDGVKMGCWGMCIFAFSAAIYGFLFERILNYVSIRTAYVGGELVFAVGIGLMSIFNNNVYVTLSMCSTVGIMFTTITTLPFTIVSEFHDCDSYVYGSDKGARGLGTDISSLSCQIFLAQILVSVLLGTVIRATGSHLAIVLFASGAGFLAAFCSALIVVYEVPEPSDEVEPLIRNDDAVA</sequence>